<comment type="similarity">
    <text evidence="3 8">Belongs to the NAD(P)-dependent epimerase/dehydratase family. dTDP-glucose dehydratase subfamily.</text>
</comment>
<evidence type="ECO:0000256" key="3">
    <source>
        <dbReference type="ARBA" id="ARBA00008178"/>
    </source>
</evidence>
<name>A0A1B2J1C5_9LACO</name>
<keyword evidence="7 8" id="KW-0456">Lyase</keyword>
<dbReference type="Pfam" id="PF16363">
    <property type="entry name" value="GDP_Man_Dehyd"/>
    <property type="match status" value="1"/>
</dbReference>
<gene>
    <name evidence="10" type="ORF">AYR63_13480</name>
</gene>
<comment type="catalytic activity">
    <reaction evidence="1 8">
        <text>dTDP-alpha-D-glucose = dTDP-4-dehydro-6-deoxy-alpha-D-glucose + H2O</text>
        <dbReference type="Rhea" id="RHEA:17221"/>
        <dbReference type="ChEBI" id="CHEBI:15377"/>
        <dbReference type="ChEBI" id="CHEBI:57477"/>
        <dbReference type="ChEBI" id="CHEBI:57649"/>
        <dbReference type="EC" id="4.2.1.46"/>
    </reaction>
</comment>
<evidence type="ECO:0000256" key="5">
    <source>
        <dbReference type="ARBA" id="ARBA00016977"/>
    </source>
</evidence>
<dbReference type="InterPro" id="IPR020904">
    <property type="entry name" value="Sc_DH/Rdtase_CS"/>
</dbReference>
<dbReference type="SUPFAM" id="SSF51735">
    <property type="entry name" value="NAD(P)-binding Rossmann-fold domains"/>
    <property type="match status" value="1"/>
</dbReference>
<dbReference type="OrthoDB" id="9811743at2"/>
<feature type="domain" description="NAD(P)-binding" evidence="9">
    <location>
        <begin position="4"/>
        <end position="307"/>
    </location>
</feature>
<dbReference type="Proteomes" id="UP000093267">
    <property type="component" value="Chromosome"/>
</dbReference>
<evidence type="ECO:0000313" key="10">
    <source>
        <dbReference type="EMBL" id="ANZ68050.1"/>
    </source>
</evidence>
<dbReference type="CDD" id="cd05246">
    <property type="entry name" value="dTDP_GD_SDR_e"/>
    <property type="match status" value="1"/>
</dbReference>
<keyword evidence="6" id="KW-0520">NAD</keyword>
<dbReference type="InterPro" id="IPR036291">
    <property type="entry name" value="NAD(P)-bd_dom_sf"/>
</dbReference>
<keyword evidence="11" id="KW-1185">Reference proteome</keyword>
<dbReference type="GO" id="GO:0009225">
    <property type="term" value="P:nucleotide-sugar metabolic process"/>
    <property type="evidence" value="ECO:0007669"/>
    <property type="project" value="InterPro"/>
</dbReference>
<dbReference type="NCBIfam" id="TIGR01181">
    <property type="entry name" value="dTDP_gluc_dehyt"/>
    <property type="match status" value="1"/>
</dbReference>
<comment type="cofactor">
    <cofactor evidence="2 8">
        <name>NAD(+)</name>
        <dbReference type="ChEBI" id="CHEBI:57540"/>
    </cofactor>
</comment>
<protein>
    <recommendedName>
        <fullName evidence="5 8">dTDP-glucose 4,6-dehydratase</fullName>
        <ecNumber evidence="4 8">4.2.1.46</ecNumber>
    </recommendedName>
</protein>
<dbReference type="GO" id="GO:0008460">
    <property type="term" value="F:dTDP-glucose 4,6-dehydratase activity"/>
    <property type="evidence" value="ECO:0007669"/>
    <property type="project" value="UniProtKB-EC"/>
</dbReference>
<evidence type="ECO:0000256" key="1">
    <source>
        <dbReference type="ARBA" id="ARBA00001539"/>
    </source>
</evidence>
<evidence type="ECO:0000256" key="7">
    <source>
        <dbReference type="ARBA" id="ARBA00023239"/>
    </source>
</evidence>
<dbReference type="EMBL" id="CP014924">
    <property type="protein sequence ID" value="ANZ68050.1"/>
    <property type="molecule type" value="Genomic_DNA"/>
</dbReference>
<evidence type="ECO:0000259" key="9">
    <source>
        <dbReference type="Pfam" id="PF16363"/>
    </source>
</evidence>
<dbReference type="InterPro" id="IPR005888">
    <property type="entry name" value="dTDP_Gluc_deHydtase"/>
</dbReference>
<reference evidence="10 11" key="1">
    <citation type="submission" date="2016-03" db="EMBL/GenBank/DDBJ databases">
        <title>Pediococcus and Lactobacillus from brewery environment - whole genome sequencing and assembly.</title>
        <authorList>
            <person name="Behr J."/>
            <person name="Geissler A.J."/>
            <person name="Vogel R.F."/>
        </authorList>
    </citation>
    <scope>NUCLEOTIDE SEQUENCE [LARGE SCALE GENOMIC DNA]</scope>
    <source>
        <strain evidence="10 11">TMW 1.1995</strain>
    </source>
</reference>
<dbReference type="STRING" id="240427.AYR62_06580"/>
<evidence type="ECO:0000256" key="4">
    <source>
        <dbReference type="ARBA" id="ARBA00011990"/>
    </source>
</evidence>
<dbReference type="RefSeq" id="WP_056987663.1">
    <property type="nucleotide sequence ID" value="NZ_CP014912.1"/>
</dbReference>
<organism evidence="10 11">
    <name type="scientific">Secundilactobacillus paracollinoides</name>
    <dbReference type="NCBI Taxonomy" id="240427"/>
    <lineage>
        <taxon>Bacteria</taxon>
        <taxon>Bacillati</taxon>
        <taxon>Bacillota</taxon>
        <taxon>Bacilli</taxon>
        <taxon>Lactobacillales</taxon>
        <taxon>Lactobacillaceae</taxon>
        <taxon>Secundilactobacillus</taxon>
    </lineage>
</organism>
<dbReference type="PROSITE" id="PS00061">
    <property type="entry name" value="ADH_SHORT"/>
    <property type="match status" value="1"/>
</dbReference>
<sequence length="323" mass="36349">MRLLVTGGAGFIGSNFIHYVLKKYDDITLLNVDKLTYAANLASLADIQDDSRYTFIKLDITQTDDLRKLIDQYGITHIINFAAESHVDRSIEDASVFYHSNVQGVMSLLQILQKRPALRLLQVSTDEVYGDIPLAQCPVSESAPLAPSSPYAASKAAADLMVHAYCRTYDVNAVITRSANNYGPYQNVEKLIPKMISQALLKHPLPIYGTGENIRDWLFVLDNCRALDLVLRSGHSGDIYNIAAHEELTNNEIVSEICQLTHADKGLIQYVNDRPGHDLRYAIATDKINQQLGWRPTVTFSDAIKQTVVWYKNHLEWWTPLNQ</sequence>
<dbReference type="Gene3D" id="3.90.25.10">
    <property type="entry name" value="UDP-galactose 4-epimerase, domain 1"/>
    <property type="match status" value="1"/>
</dbReference>
<dbReference type="EC" id="4.2.1.46" evidence="4 8"/>
<evidence type="ECO:0000256" key="2">
    <source>
        <dbReference type="ARBA" id="ARBA00001911"/>
    </source>
</evidence>
<dbReference type="Gene3D" id="3.40.50.720">
    <property type="entry name" value="NAD(P)-binding Rossmann-like Domain"/>
    <property type="match status" value="1"/>
</dbReference>
<dbReference type="PANTHER" id="PTHR43000">
    <property type="entry name" value="DTDP-D-GLUCOSE 4,6-DEHYDRATASE-RELATED"/>
    <property type="match status" value="1"/>
</dbReference>
<dbReference type="AlphaFoldDB" id="A0A1B2J1C5"/>
<dbReference type="InterPro" id="IPR016040">
    <property type="entry name" value="NAD(P)-bd_dom"/>
</dbReference>
<evidence type="ECO:0000256" key="6">
    <source>
        <dbReference type="ARBA" id="ARBA00023027"/>
    </source>
</evidence>
<evidence type="ECO:0000313" key="11">
    <source>
        <dbReference type="Proteomes" id="UP000093267"/>
    </source>
</evidence>
<accession>A0A1B2J1C5</accession>
<proteinExistence type="inferred from homology"/>
<evidence type="ECO:0000256" key="8">
    <source>
        <dbReference type="RuleBase" id="RU004473"/>
    </source>
</evidence>